<evidence type="ECO:0008006" key="5">
    <source>
        <dbReference type="Google" id="ProtNLM"/>
    </source>
</evidence>
<comment type="caution">
    <text evidence="3">The sequence shown here is derived from an EMBL/GenBank/DDBJ whole genome shotgun (WGS) entry which is preliminary data.</text>
</comment>
<dbReference type="GO" id="GO:0005634">
    <property type="term" value="C:nucleus"/>
    <property type="evidence" value="ECO:0007669"/>
    <property type="project" value="TreeGrafter"/>
</dbReference>
<evidence type="ECO:0000259" key="2">
    <source>
        <dbReference type="Pfam" id="PF09607"/>
    </source>
</evidence>
<dbReference type="AlphaFoldDB" id="A0A6G0XH88"/>
<dbReference type="InterPro" id="IPR018586">
    <property type="entry name" value="Brinker_DNA-bd"/>
</dbReference>
<feature type="domain" description="DDE-1" evidence="1">
    <location>
        <begin position="187"/>
        <end position="356"/>
    </location>
</feature>
<keyword evidence="4" id="KW-1185">Reference proteome</keyword>
<dbReference type="Gene3D" id="1.10.10.60">
    <property type="entry name" value="Homeodomain-like"/>
    <property type="match status" value="1"/>
</dbReference>
<evidence type="ECO:0000313" key="3">
    <source>
        <dbReference type="EMBL" id="KAF0739509.1"/>
    </source>
</evidence>
<gene>
    <name evidence="3" type="ORF">Ae201684_004692</name>
</gene>
<evidence type="ECO:0000259" key="1">
    <source>
        <dbReference type="Pfam" id="PF03184"/>
    </source>
</evidence>
<dbReference type="InterPro" id="IPR004875">
    <property type="entry name" value="DDE_SF_endonuclease_dom"/>
</dbReference>
<dbReference type="Pfam" id="PF09607">
    <property type="entry name" value="BrkDBD"/>
    <property type="match status" value="1"/>
</dbReference>
<dbReference type="EMBL" id="VJMJ01000063">
    <property type="protein sequence ID" value="KAF0739509.1"/>
    <property type="molecule type" value="Genomic_DNA"/>
</dbReference>
<dbReference type="GO" id="GO:0003677">
    <property type="term" value="F:DNA binding"/>
    <property type="evidence" value="ECO:0007669"/>
    <property type="project" value="TreeGrafter"/>
</dbReference>
<dbReference type="Gene3D" id="3.30.420.10">
    <property type="entry name" value="Ribonuclease H-like superfamily/Ribonuclease H"/>
    <property type="match status" value="1"/>
</dbReference>
<dbReference type="VEuPathDB" id="FungiDB:AeMF1_020470"/>
<reference evidence="3 4" key="1">
    <citation type="submission" date="2019-07" db="EMBL/GenBank/DDBJ databases">
        <title>Genomics analysis of Aphanomyces spp. identifies a new class of oomycete effector associated with host adaptation.</title>
        <authorList>
            <person name="Gaulin E."/>
        </authorList>
    </citation>
    <scope>NUCLEOTIDE SEQUENCE [LARGE SCALE GENOMIC DNA]</scope>
    <source>
        <strain evidence="3 4">ATCC 201684</strain>
    </source>
</reference>
<feature type="domain" description="Brinker DNA-binding" evidence="2">
    <location>
        <begin position="5"/>
        <end position="54"/>
    </location>
</feature>
<dbReference type="PANTHER" id="PTHR19303">
    <property type="entry name" value="TRANSPOSON"/>
    <property type="match status" value="1"/>
</dbReference>
<proteinExistence type="predicted"/>
<name>A0A6G0XH88_9STRA</name>
<dbReference type="Proteomes" id="UP000481153">
    <property type="component" value="Unassembled WGS sequence"/>
</dbReference>
<dbReference type="InterPro" id="IPR050863">
    <property type="entry name" value="CenT-Element_Derived"/>
</dbReference>
<organism evidence="3 4">
    <name type="scientific">Aphanomyces euteiches</name>
    <dbReference type="NCBI Taxonomy" id="100861"/>
    <lineage>
        <taxon>Eukaryota</taxon>
        <taxon>Sar</taxon>
        <taxon>Stramenopiles</taxon>
        <taxon>Oomycota</taxon>
        <taxon>Saprolegniomycetes</taxon>
        <taxon>Saprolegniales</taxon>
        <taxon>Verrucalvaceae</taxon>
        <taxon>Aphanomyces</taxon>
    </lineage>
</organism>
<dbReference type="InterPro" id="IPR036397">
    <property type="entry name" value="RNaseH_sf"/>
</dbReference>
<accession>A0A6G0XH88</accession>
<sequence>MGKVKRSFDVTTKLEAIEYAKKFNNHQAAKKFKASRSTIQDWRRQEEDLHKLVAKNRQAKRLSGGGRPLTSVEHEEILFERILYERSLKLRVTRSMILIKGWLERFLERHDFVLRQPTRKQLPTDEQVVERALSFYNTARHLINVHGLTPDCIYNLDETAIFFDHDKSTIDIRGAHDVAVRSFGFEKARITAVFCANANGQKKKPCLLVKPGPNIPECICESHGLSLLPVQNAWMNSNAFVDYLEFEFRYHRPPLLLILDSARSHISRRVDDFLHANNILYAFIPSGLTPYLQPADVSWFHTVKSRLAVEIDNWKVNGPFSRTPSDRIRPPSHEIYSSWVRAAWGAGTTDVIKKSFVCCVTGEVADLGLSNHESLGALFRSRAAQLLSNSDAIDLASDEVDPIADALDNLLTIDDE</sequence>
<dbReference type="Pfam" id="PF03184">
    <property type="entry name" value="DDE_1"/>
    <property type="match status" value="1"/>
</dbReference>
<protein>
    <recommendedName>
        <fullName evidence="5">DDE-1 domain-containing protein</fullName>
    </recommendedName>
</protein>
<evidence type="ECO:0000313" key="4">
    <source>
        <dbReference type="Proteomes" id="UP000481153"/>
    </source>
</evidence>